<keyword evidence="3" id="KW-1185">Reference proteome</keyword>
<protein>
    <submittedName>
        <fullName evidence="2">Uncharacterized protein</fullName>
    </submittedName>
</protein>
<dbReference type="AlphaFoldDB" id="A0A1G7DUS9"/>
<name>A0A1G7DUS9_9PROT</name>
<accession>A0A1G7DUS9</accession>
<proteinExistence type="predicted"/>
<evidence type="ECO:0000313" key="3">
    <source>
        <dbReference type="Proteomes" id="UP000198925"/>
    </source>
</evidence>
<feature type="compositionally biased region" description="Low complexity" evidence="1">
    <location>
        <begin position="35"/>
        <end position="44"/>
    </location>
</feature>
<feature type="region of interest" description="Disordered" evidence="1">
    <location>
        <begin position="35"/>
        <end position="56"/>
    </location>
</feature>
<evidence type="ECO:0000256" key="1">
    <source>
        <dbReference type="SAM" id="MobiDB-lite"/>
    </source>
</evidence>
<dbReference type="Proteomes" id="UP000198925">
    <property type="component" value="Unassembled WGS sequence"/>
</dbReference>
<evidence type="ECO:0000313" key="2">
    <source>
        <dbReference type="EMBL" id="SDE54876.1"/>
    </source>
</evidence>
<organism evidence="2 3">
    <name type="scientific">Belnapia rosea</name>
    <dbReference type="NCBI Taxonomy" id="938405"/>
    <lineage>
        <taxon>Bacteria</taxon>
        <taxon>Pseudomonadati</taxon>
        <taxon>Pseudomonadota</taxon>
        <taxon>Alphaproteobacteria</taxon>
        <taxon>Acetobacterales</taxon>
        <taxon>Roseomonadaceae</taxon>
        <taxon>Belnapia</taxon>
    </lineage>
</organism>
<gene>
    <name evidence="2" type="ORF">SAMN04487779_10532</name>
</gene>
<dbReference type="EMBL" id="FMZX01000053">
    <property type="protein sequence ID" value="SDE54876.1"/>
    <property type="molecule type" value="Genomic_DNA"/>
</dbReference>
<reference evidence="2 3" key="1">
    <citation type="submission" date="2016-10" db="EMBL/GenBank/DDBJ databases">
        <authorList>
            <person name="de Groot N.N."/>
        </authorList>
    </citation>
    <scope>NUCLEOTIDE SEQUENCE [LARGE SCALE GENOMIC DNA]</scope>
    <source>
        <strain evidence="2 3">CPCC 100156</strain>
    </source>
</reference>
<sequence length="56" mass="5946">MLDPGVQQLDRRAQLADALHGGGGLAVGRISLAAQQPQQDLPLATNARTRAKDERV</sequence>